<name>A0ABW1QX57_9ACTN</name>
<evidence type="ECO:0000313" key="4">
    <source>
        <dbReference type="Proteomes" id="UP001596098"/>
    </source>
</evidence>
<reference evidence="4" key="1">
    <citation type="journal article" date="2019" name="Int. J. Syst. Evol. Microbiol.">
        <title>The Global Catalogue of Microorganisms (GCM) 10K type strain sequencing project: providing services to taxonomists for standard genome sequencing and annotation.</title>
        <authorList>
            <consortium name="The Broad Institute Genomics Platform"/>
            <consortium name="The Broad Institute Genome Sequencing Center for Infectious Disease"/>
            <person name="Wu L."/>
            <person name="Ma J."/>
        </authorList>
    </citation>
    <scope>NUCLEOTIDE SEQUENCE [LARGE SCALE GENOMIC DNA]</scope>
    <source>
        <strain evidence="4">DFY28</strain>
    </source>
</reference>
<protein>
    <submittedName>
        <fullName evidence="3">Uncharacterized protein</fullName>
    </submittedName>
</protein>
<sequence>MHHAAAHHSAASPRPTTRARPGVRVAALLLGVALTATACGADTSEPSTATPTGAVASDAPVGEQSVGSAVPLAPGELPPVGRAPRSPVSLAENSGLFLPKALAVGGGVVGESRLVDGVTVEQVEAMRQLWNDRTALRRSYGRTGCAATTDGVWSAVRPARGGGAVLLLGTWSGGSKVLCTVGNARVVVDLSRNEVVGERTFAHLLLR</sequence>
<feature type="region of interest" description="Disordered" evidence="1">
    <location>
        <begin position="41"/>
        <end position="88"/>
    </location>
</feature>
<evidence type="ECO:0000313" key="3">
    <source>
        <dbReference type="EMBL" id="MFC6152986.1"/>
    </source>
</evidence>
<dbReference type="EMBL" id="JBHSQI010000002">
    <property type="protein sequence ID" value="MFC6152986.1"/>
    <property type="molecule type" value="Genomic_DNA"/>
</dbReference>
<proteinExistence type="predicted"/>
<feature type="signal peptide" evidence="2">
    <location>
        <begin position="1"/>
        <end position="38"/>
    </location>
</feature>
<keyword evidence="4" id="KW-1185">Reference proteome</keyword>
<keyword evidence="2" id="KW-0732">Signal</keyword>
<dbReference type="Proteomes" id="UP001596098">
    <property type="component" value="Unassembled WGS sequence"/>
</dbReference>
<comment type="caution">
    <text evidence="3">The sequence shown here is derived from an EMBL/GenBank/DDBJ whole genome shotgun (WGS) entry which is preliminary data.</text>
</comment>
<evidence type="ECO:0000256" key="1">
    <source>
        <dbReference type="SAM" id="MobiDB-lite"/>
    </source>
</evidence>
<gene>
    <name evidence="3" type="ORF">ACFPWU_04840</name>
</gene>
<feature type="region of interest" description="Disordered" evidence="1">
    <location>
        <begin position="1"/>
        <end position="20"/>
    </location>
</feature>
<feature type="chain" id="PRO_5046596529" evidence="2">
    <location>
        <begin position="39"/>
        <end position="207"/>
    </location>
</feature>
<accession>A0ABW1QX57</accession>
<dbReference type="RefSeq" id="WP_128219398.1">
    <property type="nucleotide sequence ID" value="NZ_CP034929.1"/>
</dbReference>
<evidence type="ECO:0000256" key="2">
    <source>
        <dbReference type="SAM" id="SignalP"/>
    </source>
</evidence>
<organism evidence="3 4">
    <name type="scientific">Nocardioides yefusunii</name>
    <dbReference type="NCBI Taxonomy" id="2500546"/>
    <lineage>
        <taxon>Bacteria</taxon>
        <taxon>Bacillati</taxon>
        <taxon>Actinomycetota</taxon>
        <taxon>Actinomycetes</taxon>
        <taxon>Propionibacteriales</taxon>
        <taxon>Nocardioidaceae</taxon>
        <taxon>Nocardioides</taxon>
    </lineage>
</organism>